<feature type="domain" description="3-deoxy-D-manno-octulosonic-acid transferase N-terminal" evidence="9">
    <location>
        <begin position="23"/>
        <end position="190"/>
    </location>
</feature>
<proteinExistence type="inferred from homology"/>
<keyword evidence="5 8" id="KW-0808">Transferase</keyword>
<evidence type="ECO:0000313" key="11">
    <source>
        <dbReference type="Proteomes" id="UP001595973"/>
    </source>
</evidence>
<dbReference type="Gene3D" id="3.40.50.11720">
    <property type="entry name" value="3-Deoxy-D-manno-octulosonic-acid transferase, N-terminal domain"/>
    <property type="match status" value="1"/>
</dbReference>
<evidence type="ECO:0000256" key="1">
    <source>
        <dbReference type="ARBA" id="ARBA00003394"/>
    </source>
</evidence>
<accession>A0ABV9KJ37</accession>
<dbReference type="InterPro" id="IPR039901">
    <property type="entry name" value="Kdotransferase"/>
</dbReference>
<evidence type="ECO:0000259" key="9">
    <source>
        <dbReference type="Pfam" id="PF04413"/>
    </source>
</evidence>
<dbReference type="RefSeq" id="WP_380718017.1">
    <property type="nucleotide sequence ID" value="NZ_JBHSGI010000016.1"/>
</dbReference>
<name>A0ABV9KJ37_9RHOB</name>
<dbReference type="Proteomes" id="UP001595973">
    <property type="component" value="Unassembled WGS sequence"/>
</dbReference>
<dbReference type="PANTHER" id="PTHR42755">
    <property type="entry name" value="3-DEOXY-MANNO-OCTULOSONATE CYTIDYLYLTRANSFERASE"/>
    <property type="match status" value="1"/>
</dbReference>
<comment type="catalytic activity">
    <reaction evidence="7 8">
        <text>lipid IVA (E. coli) + CMP-3-deoxy-beta-D-manno-octulosonate = alpha-Kdo-(2-&gt;6)-lipid IVA (E. coli) + CMP + H(+)</text>
        <dbReference type="Rhea" id="RHEA:28066"/>
        <dbReference type="ChEBI" id="CHEBI:15378"/>
        <dbReference type="ChEBI" id="CHEBI:58603"/>
        <dbReference type="ChEBI" id="CHEBI:60364"/>
        <dbReference type="ChEBI" id="CHEBI:60377"/>
        <dbReference type="ChEBI" id="CHEBI:85987"/>
        <dbReference type="EC" id="2.4.99.12"/>
    </reaction>
</comment>
<evidence type="ECO:0000256" key="8">
    <source>
        <dbReference type="RuleBase" id="RU365103"/>
    </source>
</evidence>
<dbReference type="EC" id="2.4.99.12" evidence="3 8"/>
<evidence type="ECO:0000313" key="10">
    <source>
        <dbReference type="EMBL" id="MFC4669586.1"/>
    </source>
</evidence>
<evidence type="ECO:0000256" key="3">
    <source>
        <dbReference type="ARBA" id="ARBA00012621"/>
    </source>
</evidence>
<keyword evidence="8" id="KW-0472">Membrane</keyword>
<dbReference type="PANTHER" id="PTHR42755:SF1">
    <property type="entry name" value="3-DEOXY-D-MANNO-OCTULOSONIC ACID TRANSFERASE, MITOCHONDRIAL-RELATED"/>
    <property type="match status" value="1"/>
</dbReference>
<evidence type="ECO:0000256" key="5">
    <source>
        <dbReference type="ARBA" id="ARBA00022679"/>
    </source>
</evidence>
<keyword evidence="8" id="KW-0448">Lipopolysaccharide biosynthesis</keyword>
<dbReference type="InterPro" id="IPR007507">
    <property type="entry name" value="Glycos_transf_N"/>
</dbReference>
<gene>
    <name evidence="10" type="ORF">ACFO5X_13570</name>
</gene>
<evidence type="ECO:0000256" key="7">
    <source>
        <dbReference type="ARBA" id="ARBA00049183"/>
    </source>
</evidence>
<evidence type="ECO:0000256" key="6">
    <source>
        <dbReference type="ARBA" id="ARBA00031445"/>
    </source>
</evidence>
<comment type="pathway">
    <text evidence="2 8">Bacterial outer membrane biogenesis; LPS core biosynthesis.</text>
</comment>
<dbReference type="Gene3D" id="3.40.50.2000">
    <property type="entry name" value="Glycogen Phosphorylase B"/>
    <property type="match status" value="1"/>
</dbReference>
<comment type="function">
    <text evidence="1 8">Involved in lipopolysaccharide (LPS) biosynthesis. Catalyzes the transfer of 3-deoxy-D-manno-octulosonate (Kdo) residue(s) from CMP-Kdo to lipid IV(A), the tetraacyldisaccharide-1,4'-bisphosphate precursor of lipid A.</text>
</comment>
<sequence length="411" mass="43894">MVRSLSYAAYRALSRRHAPATFQEPPARPETELIWLHATSAARMSALNDLARRLKMMRPGIAVLLTHAPDARAEGAPLPGGANWVMLLDSDHPASARQFAAHWHPDFCLWAGGVLMPNVIAAANEIGVPLCIADLGSAELQSSRHKWLPDLTRSCLDRFSWILTTNQTTARTLRRMGIAPAKVTVAPRLRGSALAPPCNDDDLEAVVQDLAGRPVWLAAHARPTEFAAILSAHRAALRLSHRLLLVITLTDPASTDTLKSALTLARLRFADWDSGDQIEDGVQVAISTDPADLGLWYRVAPLTFLASSLAEGARGVNPMEAAALGSALLYGPNVPDHADAYARLAAAGAASTVANGDSLGSAVVQLVAPDHAATMALAGWEIATEGADLIDMLIDRIQDALDRKRVSDEVS</sequence>
<dbReference type="Pfam" id="PF04413">
    <property type="entry name" value="Glycos_transf_N"/>
    <property type="match status" value="1"/>
</dbReference>
<protein>
    <recommendedName>
        <fullName evidence="4 8">3-deoxy-D-manno-octulosonic acid transferase</fullName>
        <shortName evidence="8">Kdo transferase</shortName>
        <ecNumber evidence="3 8">2.4.99.12</ecNumber>
    </recommendedName>
    <alternativeName>
        <fullName evidence="6 8">Lipid IV(A) 3-deoxy-D-manno-octulosonic acid transferase</fullName>
    </alternativeName>
</protein>
<comment type="caution">
    <text evidence="10">The sequence shown here is derived from an EMBL/GenBank/DDBJ whole genome shotgun (WGS) entry which is preliminary data.</text>
</comment>
<comment type="subcellular location">
    <subcellularLocation>
        <location evidence="8">Cell membrane</location>
    </subcellularLocation>
</comment>
<dbReference type="SUPFAM" id="SSF53756">
    <property type="entry name" value="UDP-Glycosyltransferase/glycogen phosphorylase"/>
    <property type="match status" value="1"/>
</dbReference>
<evidence type="ECO:0000256" key="4">
    <source>
        <dbReference type="ARBA" id="ARBA00019077"/>
    </source>
</evidence>
<dbReference type="EMBL" id="JBHSGI010000016">
    <property type="protein sequence ID" value="MFC4669586.1"/>
    <property type="molecule type" value="Genomic_DNA"/>
</dbReference>
<organism evidence="10 11">
    <name type="scientific">Seohaeicola nanhaiensis</name>
    <dbReference type="NCBI Taxonomy" id="1387282"/>
    <lineage>
        <taxon>Bacteria</taxon>
        <taxon>Pseudomonadati</taxon>
        <taxon>Pseudomonadota</taxon>
        <taxon>Alphaproteobacteria</taxon>
        <taxon>Rhodobacterales</taxon>
        <taxon>Roseobacteraceae</taxon>
        <taxon>Seohaeicola</taxon>
    </lineage>
</organism>
<reference evidence="11" key="1">
    <citation type="journal article" date="2019" name="Int. J. Syst. Evol. Microbiol.">
        <title>The Global Catalogue of Microorganisms (GCM) 10K type strain sequencing project: providing services to taxonomists for standard genome sequencing and annotation.</title>
        <authorList>
            <consortium name="The Broad Institute Genomics Platform"/>
            <consortium name="The Broad Institute Genome Sequencing Center for Infectious Disease"/>
            <person name="Wu L."/>
            <person name="Ma J."/>
        </authorList>
    </citation>
    <scope>NUCLEOTIDE SEQUENCE [LARGE SCALE GENOMIC DNA]</scope>
    <source>
        <strain evidence="11">CGMCC 4.7283</strain>
    </source>
</reference>
<comment type="similarity">
    <text evidence="8">Belongs to the glycosyltransferase group 1 family.</text>
</comment>
<keyword evidence="11" id="KW-1185">Reference proteome</keyword>
<dbReference type="GO" id="GO:0016740">
    <property type="term" value="F:transferase activity"/>
    <property type="evidence" value="ECO:0007669"/>
    <property type="project" value="UniProtKB-KW"/>
</dbReference>
<keyword evidence="8" id="KW-1003">Cell membrane</keyword>
<evidence type="ECO:0000256" key="2">
    <source>
        <dbReference type="ARBA" id="ARBA00004713"/>
    </source>
</evidence>
<dbReference type="InterPro" id="IPR038107">
    <property type="entry name" value="Glycos_transf_N_sf"/>
</dbReference>